<evidence type="ECO:0000313" key="4">
    <source>
        <dbReference type="Proteomes" id="UP000315344"/>
    </source>
</evidence>
<keyword evidence="1" id="KW-0732">Signal</keyword>
<sequence length="361" mass="38026">MNDDFATAMRRALGMTHANDPVRATAIIQEALGRQTGHAPSDPDPIDPVAKRPGNPFASLLRDGCQPCAGGGLMQGLQLPTQPVGKGIEVPEGARYERRHHAGPAGSRHYTLYTPTDRAEGFAGIVMMLHGCTQSPDDFARGTRMNQVAEKAGYIVAYPEQARAHNIQSCWNWFRPEDQARGGGEPAILAGIVRDLSAEFDLPDGSAFVAGLSAGGAMAAIMAQTYPDIFAAAGIHSGLPAGSASDVISAFAAMQGNSAARAPHATIPMIVFHGMADATVAPINSERLIGGSGIETQHSGNGRSWSHFIANDGSELWRVAQAGHAWFGGDPAGSYTDPLGPDASAEMIRFFRKIAEGESRE</sequence>
<dbReference type="InterPro" id="IPR029058">
    <property type="entry name" value="AB_hydrolase_fold"/>
</dbReference>
<protein>
    <submittedName>
        <fullName evidence="3">PHB depolymerase family esterase</fullName>
    </submittedName>
</protein>
<dbReference type="SUPFAM" id="SSF53474">
    <property type="entry name" value="alpha/beta-Hydrolases"/>
    <property type="match status" value="1"/>
</dbReference>
<comment type="caution">
    <text evidence="3">The sequence shown here is derived from an EMBL/GenBank/DDBJ whole genome shotgun (WGS) entry which is preliminary data.</text>
</comment>
<dbReference type="Pfam" id="PF10503">
    <property type="entry name" value="Esterase_PHB"/>
    <property type="match status" value="1"/>
</dbReference>
<dbReference type="InterPro" id="IPR010126">
    <property type="entry name" value="Esterase_phb"/>
</dbReference>
<organism evidence="3 4">
    <name type="scientific">Paracoccus denitrificans</name>
    <dbReference type="NCBI Taxonomy" id="266"/>
    <lineage>
        <taxon>Bacteria</taxon>
        <taxon>Pseudomonadati</taxon>
        <taxon>Pseudomonadota</taxon>
        <taxon>Alphaproteobacteria</taxon>
        <taxon>Rhodobacterales</taxon>
        <taxon>Paracoccaceae</taxon>
        <taxon>Paracoccus</taxon>
    </lineage>
</organism>
<dbReference type="Gene3D" id="3.40.50.1820">
    <property type="entry name" value="alpha/beta hydrolase"/>
    <property type="match status" value="1"/>
</dbReference>
<name>A0A533I3E2_PARDE</name>
<dbReference type="EMBL" id="VAFL01000017">
    <property type="protein sequence ID" value="TKW65027.1"/>
    <property type="molecule type" value="Genomic_DNA"/>
</dbReference>
<dbReference type="GO" id="GO:0016787">
    <property type="term" value="F:hydrolase activity"/>
    <property type="evidence" value="ECO:0007669"/>
    <property type="project" value="UniProtKB-KW"/>
</dbReference>
<proteinExistence type="predicted"/>
<gene>
    <name evidence="3" type="ORF">DI616_16790</name>
</gene>
<keyword evidence="2" id="KW-0378">Hydrolase</keyword>
<dbReference type="GO" id="GO:0005576">
    <property type="term" value="C:extracellular region"/>
    <property type="evidence" value="ECO:0007669"/>
    <property type="project" value="InterPro"/>
</dbReference>
<reference evidence="3 4" key="1">
    <citation type="journal article" date="2017" name="Nat. Commun.">
        <title>In situ click chemistry generation of cyclooxygenase-2 inhibitors.</title>
        <authorList>
            <person name="Bhardwaj A."/>
            <person name="Kaur J."/>
            <person name="Wuest M."/>
            <person name="Wuest F."/>
        </authorList>
    </citation>
    <scope>NUCLEOTIDE SEQUENCE [LARGE SCALE GENOMIC DNA]</scope>
    <source>
        <strain evidence="3">S2_012_000_R3_94</strain>
    </source>
</reference>
<accession>A0A533I3E2</accession>
<dbReference type="PANTHER" id="PTHR43037:SF1">
    <property type="entry name" value="BLL1128 PROTEIN"/>
    <property type="match status" value="1"/>
</dbReference>
<evidence type="ECO:0000256" key="1">
    <source>
        <dbReference type="ARBA" id="ARBA00022729"/>
    </source>
</evidence>
<evidence type="ECO:0000256" key="2">
    <source>
        <dbReference type="ARBA" id="ARBA00022801"/>
    </source>
</evidence>
<dbReference type="AlphaFoldDB" id="A0A533I3E2"/>
<dbReference type="NCBIfam" id="TIGR01840">
    <property type="entry name" value="esterase_phb"/>
    <property type="match status" value="1"/>
</dbReference>
<evidence type="ECO:0000313" key="3">
    <source>
        <dbReference type="EMBL" id="TKW65027.1"/>
    </source>
</evidence>
<dbReference type="InterPro" id="IPR050955">
    <property type="entry name" value="Plant_Biomass_Hydrol_Est"/>
</dbReference>
<dbReference type="PANTHER" id="PTHR43037">
    <property type="entry name" value="UNNAMED PRODUCT-RELATED"/>
    <property type="match status" value="1"/>
</dbReference>
<dbReference type="Proteomes" id="UP000315344">
    <property type="component" value="Unassembled WGS sequence"/>
</dbReference>